<reference evidence="7" key="1">
    <citation type="journal article" date="2022" name="Environ. Microbiol.">
        <title>Geoalkalibacter halelectricus SAP #1 sp. nov. possessing extracellular electron transfer and mineral#reducing capabilities from a haloalkaline environment.</title>
        <authorList>
            <person name="Yadav S."/>
            <person name="Singh R."/>
            <person name="Sundharam S.S."/>
            <person name="Chaudhary S."/>
            <person name="Krishnamurthi S."/>
            <person name="Patil S.A."/>
        </authorList>
    </citation>
    <scope>NUCLEOTIDE SEQUENCE</scope>
    <source>
        <strain evidence="7">SAP-1</strain>
    </source>
</reference>
<dbReference type="PROSITE" id="PS00099">
    <property type="entry name" value="THIOLASE_3"/>
    <property type="match status" value="1"/>
</dbReference>
<gene>
    <name evidence="7" type="ORF">L9S41_10260</name>
</gene>
<evidence type="ECO:0000259" key="5">
    <source>
        <dbReference type="Pfam" id="PF00108"/>
    </source>
</evidence>
<feature type="domain" description="Thiolase C-terminal" evidence="6">
    <location>
        <begin position="283"/>
        <end position="416"/>
    </location>
</feature>
<dbReference type="Gene3D" id="3.40.47.10">
    <property type="match status" value="1"/>
</dbReference>
<dbReference type="PANTHER" id="PTHR42689">
    <property type="entry name" value="ACETYL-COA ACYLTRANSFERASE FADA2 (3-KETOACYL-COA THIOLASE) (BETA-KETOTHIOLASE)-RELATED"/>
    <property type="match status" value="1"/>
</dbReference>
<dbReference type="EMBL" id="CP092109">
    <property type="protein sequence ID" value="UWZ78082.1"/>
    <property type="molecule type" value="Genomic_DNA"/>
</dbReference>
<evidence type="ECO:0000313" key="8">
    <source>
        <dbReference type="Proteomes" id="UP001060414"/>
    </source>
</evidence>
<dbReference type="InterPro" id="IPR002155">
    <property type="entry name" value="Thiolase"/>
</dbReference>
<dbReference type="InterPro" id="IPR020610">
    <property type="entry name" value="Thiolase_AS"/>
</dbReference>
<dbReference type="Pfam" id="PF02803">
    <property type="entry name" value="Thiolase_C"/>
    <property type="match status" value="1"/>
</dbReference>
<feature type="domain" description="Thiolase N-terminal" evidence="5">
    <location>
        <begin position="9"/>
        <end position="276"/>
    </location>
</feature>
<dbReference type="InterPro" id="IPR016039">
    <property type="entry name" value="Thiolase-like"/>
</dbReference>
<dbReference type="EC" id="2.3.1.16" evidence="7"/>
<sequence length="417" mass="44511">MSDHSPRTAIVGGMRTPFVKAGGPFRHLDPLRLSSHAVRGLLERFALDPAQVERLVWGRVIHDPRISNLAREIVFDLKLPAAIHAELVSNNCITGIHAVAAISTAIAGGQCDIGIAGGVESMSNPPVLFSREAGRLFVDAAMSKTLADRLKILAQLRPRHFKPRALGFKEPSTGLTMGEHAEISAKQWQITRREQDEVALRSHQRAAAATQDGRLKAEIFPLEGVDQDTLVRGDTSLEKLARLAPVFDRSAAGTISAGNSSPLTDGASALLLVSEERAAQLGLKVLAYIKAVEFAAIDPADGLLMAPAVAVPRLLRRVGLSLEQMDLIEIHEAFGAQVACNLKAWEQGWKETAIGRAAVEKLNVLGSSIAVGHPFGATGTRILTTLANEMARREAKYGLASICAAGAMAAAVILERP</sequence>
<dbReference type="PROSITE" id="PS00098">
    <property type="entry name" value="THIOLASE_1"/>
    <property type="match status" value="1"/>
</dbReference>
<organism evidence="7 8">
    <name type="scientific">Geoalkalibacter halelectricus</name>
    <dbReference type="NCBI Taxonomy" id="2847045"/>
    <lineage>
        <taxon>Bacteria</taxon>
        <taxon>Pseudomonadati</taxon>
        <taxon>Thermodesulfobacteriota</taxon>
        <taxon>Desulfuromonadia</taxon>
        <taxon>Desulfuromonadales</taxon>
        <taxon>Geoalkalibacteraceae</taxon>
        <taxon>Geoalkalibacter</taxon>
    </lineage>
</organism>
<dbReference type="GO" id="GO:0003988">
    <property type="term" value="F:acetyl-CoA C-acyltransferase activity"/>
    <property type="evidence" value="ECO:0007669"/>
    <property type="project" value="UniProtKB-EC"/>
</dbReference>
<proteinExistence type="inferred from homology"/>
<accession>A0ABY5ZJC3</accession>
<dbReference type="PANTHER" id="PTHR42689:SF1">
    <property type="entry name" value="ACETYL-COA ACYLTRANSFERASE FADA2 (3-KETOACYL-COA THIOLASE) (BETA-KETOTHIOLASE)-RELATED"/>
    <property type="match status" value="1"/>
</dbReference>
<keyword evidence="8" id="KW-1185">Reference proteome</keyword>
<dbReference type="InterPro" id="IPR020616">
    <property type="entry name" value="Thiolase_N"/>
</dbReference>
<dbReference type="InterPro" id="IPR020615">
    <property type="entry name" value="Thiolase_acyl_enz_int_AS"/>
</dbReference>
<evidence type="ECO:0000256" key="1">
    <source>
        <dbReference type="ARBA" id="ARBA00010982"/>
    </source>
</evidence>
<keyword evidence="3 4" id="KW-0012">Acyltransferase</keyword>
<dbReference type="Proteomes" id="UP001060414">
    <property type="component" value="Chromosome"/>
</dbReference>
<dbReference type="Pfam" id="PF00108">
    <property type="entry name" value="Thiolase_N"/>
    <property type="match status" value="1"/>
</dbReference>
<keyword evidence="2 4" id="KW-0808">Transferase</keyword>
<evidence type="ECO:0000259" key="6">
    <source>
        <dbReference type="Pfam" id="PF02803"/>
    </source>
</evidence>
<dbReference type="SUPFAM" id="SSF53901">
    <property type="entry name" value="Thiolase-like"/>
    <property type="match status" value="2"/>
</dbReference>
<dbReference type="RefSeq" id="WP_260746431.1">
    <property type="nucleotide sequence ID" value="NZ_CP092109.1"/>
</dbReference>
<evidence type="ECO:0000313" key="7">
    <source>
        <dbReference type="EMBL" id="UWZ78082.1"/>
    </source>
</evidence>
<dbReference type="PIRSF" id="PIRSF000429">
    <property type="entry name" value="Ac-CoA_Ac_transf"/>
    <property type="match status" value="1"/>
</dbReference>
<protein>
    <submittedName>
        <fullName evidence="7">Acetyl-CoA C-acyltransferase</fullName>
        <ecNumber evidence="7">2.3.1.16</ecNumber>
    </submittedName>
</protein>
<name>A0ABY5ZJC3_9BACT</name>
<evidence type="ECO:0000256" key="4">
    <source>
        <dbReference type="RuleBase" id="RU003557"/>
    </source>
</evidence>
<dbReference type="NCBIfam" id="TIGR01930">
    <property type="entry name" value="AcCoA-C-Actrans"/>
    <property type="match status" value="1"/>
</dbReference>
<dbReference type="CDD" id="cd00751">
    <property type="entry name" value="thiolase"/>
    <property type="match status" value="1"/>
</dbReference>
<evidence type="ECO:0000256" key="2">
    <source>
        <dbReference type="ARBA" id="ARBA00022679"/>
    </source>
</evidence>
<comment type="similarity">
    <text evidence="1 4">Belongs to the thiolase-like superfamily. Thiolase family.</text>
</comment>
<dbReference type="InterPro" id="IPR050521">
    <property type="entry name" value="3-ketoacyl-CoA_Thiolase"/>
</dbReference>
<evidence type="ECO:0000256" key="3">
    <source>
        <dbReference type="ARBA" id="ARBA00023315"/>
    </source>
</evidence>
<dbReference type="InterPro" id="IPR020617">
    <property type="entry name" value="Thiolase_C"/>
</dbReference>